<dbReference type="OrthoDB" id="9801052at2"/>
<dbReference type="AlphaFoldDB" id="A0A1G9VTT4"/>
<dbReference type="EMBL" id="FNGU01000009">
    <property type="protein sequence ID" value="SDM75381.1"/>
    <property type="molecule type" value="Genomic_DNA"/>
</dbReference>
<dbReference type="STRING" id="392333.SAMN05660860_03124"/>
<dbReference type="SUPFAM" id="SSF53448">
    <property type="entry name" value="Nucleotide-diphospho-sugar transferases"/>
    <property type="match status" value="1"/>
</dbReference>
<name>A0A1G9VTT4_9BACT</name>
<dbReference type="PANTHER" id="PTHR42866">
    <property type="entry name" value="3-DEOXY-MANNO-OCTULOSONATE CYTIDYLYLTRANSFERASE"/>
    <property type="match status" value="1"/>
</dbReference>
<dbReference type="GO" id="GO:0016758">
    <property type="term" value="F:hexosyltransferase activity"/>
    <property type="evidence" value="ECO:0007669"/>
    <property type="project" value="InterPro"/>
</dbReference>
<evidence type="ECO:0000313" key="3">
    <source>
        <dbReference type="Proteomes" id="UP000182146"/>
    </source>
</evidence>
<dbReference type="SUPFAM" id="SSF53756">
    <property type="entry name" value="UDP-Glycosyltransferase/glycogen phosphorylase"/>
    <property type="match status" value="1"/>
</dbReference>
<dbReference type="CDD" id="cd02518">
    <property type="entry name" value="GT2_SpsF"/>
    <property type="match status" value="1"/>
</dbReference>
<organism evidence="2 3">
    <name type="scientific">Geoalkalibacter ferrihydriticus</name>
    <dbReference type="NCBI Taxonomy" id="392333"/>
    <lineage>
        <taxon>Bacteria</taxon>
        <taxon>Pseudomonadati</taxon>
        <taxon>Thermodesulfobacteriota</taxon>
        <taxon>Desulfuromonadia</taxon>
        <taxon>Desulfuromonadales</taxon>
        <taxon>Geoalkalibacteraceae</taxon>
        <taxon>Geoalkalibacter</taxon>
    </lineage>
</organism>
<gene>
    <name evidence="2" type="ORF">SAMN05660860_03124</name>
</gene>
<dbReference type="Pfam" id="PF04101">
    <property type="entry name" value="Glyco_tran_28_C"/>
    <property type="match status" value="1"/>
</dbReference>
<evidence type="ECO:0000259" key="1">
    <source>
        <dbReference type="Pfam" id="PF04101"/>
    </source>
</evidence>
<dbReference type="Gene3D" id="3.40.50.11190">
    <property type="match status" value="1"/>
</dbReference>
<accession>A0A1G9VTT4</accession>
<sequence>MAKPKVAAIIQARMGSTRLPGKVLMPLAGKPVLWHIVHRLRKCRMVDVVAIATSAGIQDDLLALWATEAGIPLIRGPEDNVLERYLLAARQLNADIVVRVTGDAPLVDSALIDHMIELLIEKNADYCTGEPGVLAIHEGFAPLTRKALEKIGKEGASEPAGREHVDGYIKQHPEQFSIVHVPIPQAHRIAGTRVSVDTPADLEFLGLLYHELGADAGELDVAEAVALLKRRPELLSINAHVQQKDMTAANKLVVIRCDGHPEIGLGHVVRCLAIARSLRDRQGIGIVFAMAERSPGPDMVREAGFPIELFDGKRNEFLWLEELLARRCANGLLLDIRTDLAAAPIRDWRRKGVHIAVLDDGSERRLCADLAFYPPVPQVNEMDWTDFTGNRLIGWEWIPLSAGFDRKLLPPENQIPQVVITMGGSDPAGLSLRGLNALQRLDVPVNARLILGRSFAHGSQLAQLLPNLDIPVTILENVSNMPEALADADLVVASFGVTAYEMAALGIPTILLSLTDDHARSASALHQAGMALSLGNHVDVTEGQLADDIRNLLIDPKALSTMRDASAHIDGKGAGRIADRLNESLSEQLVKQQRSSK</sequence>
<dbReference type="Pfam" id="PF02348">
    <property type="entry name" value="CTP_transf_3"/>
    <property type="match status" value="1"/>
</dbReference>
<dbReference type="PANTHER" id="PTHR42866:SF1">
    <property type="entry name" value="SPORE COAT POLYSACCHARIDE BIOSYNTHESIS PROTEIN SPSF"/>
    <property type="match status" value="1"/>
</dbReference>
<dbReference type="Gene3D" id="3.90.550.10">
    <property type="entry name" value="Spore Coat Polysaccharide Biosynthesis Protein SpsA, Chain A"/>
    <property type="match status" value="1"/>
</dbReference>
<reference evidence="2 3" key="1">
    <citation type="submission" date="2016-10" db="EMBL/GenBank/DDBJ databases">
        <authorList>
            <person name="de Groot N.N."/>
        </authorList>
    </citation>
    <scope>NUCLEOTIDE SEQUENCE [LARGE SCALE GENOMIC DNA]</scope>
    <source>
        <strain evidence="2 3">DSM 17813</strain>
    </source>
</reference>
<evidence type="ECO:0000313" key="2">
    <source>
        <dbReference type="EMBL" id="SDM75381.1"/>
    </source>
</evidence>
<dbReference type="Gene3D" id="3.40.50.2000">
    <property type="entry name" value="Glycogen Phosphorylase B"/>
    <property type="match status" value="1"/>
</dbReference>
<dbReference type="InterPro" id="IPR003329">
    <property type="entry name" value="Cytidylyl_trans"/>
</dbReference>
<dbReference type="RefSeq" id="WP_052446491.1">
    <property type="nucleotide sequence ID" value="NZ_FNGU01000009.1"/>
</dbReference>
<protein>
    <submittedName>
        <fullName evidence="2">Spore coat polysaccharide biosynthesis protein SpsF</fullName>
    </submittedName>
</protein>
<dbReference type="InterPro" id="IPR029044">
    <property type="entry name" value="Nucleotide-diphossugar_trans"/>
</dbReference>
<dbReference type="Proteomes" id="UP000182146">
    <property type="component" value="Unassembled WGS sequence"/>
</dbReference>
<proteinExistence type="predicted"/>
<dbReference type="InterPro" id="IPR007235">
    <property type="entry name" value="Glyco_trans_28_C"/>
</dbReference>
<feature type="domain" description="Glycosyl transferase family 28 C-terminal" evidence="1">
    <location>
        <begin position="448"/>
        <end position="566"/>
    </location>
</feature>
<dbReference type="GO" id="GO:0005829">
    <property type="term" value="C:cytosol"/>
    <property type="evidence" value="ECO:0007669"/>
    <property type="project" value="TreeGrafter"/>
</dbReference>